<dbReference type="GO" id="GO:0019346">
    <property type="term" value="P:transsulfuration"/>
    <property type="evidence" value="ECO:0007669"/>
    <property type="project" value="InterPro"/>
</dbReference>
<dbReference type="Gene3D" id="3.90.1150.10">
    <property type="entry name" value="Aspartate Aminotransferase, domain 1"/>
    <property type="match status" value="1"/>
</dbReference>
<accession>A0A423WF38</accession>
<dbReference type="OrthoDB" id="10047078at2759"/>
<dbReference type="InterPro" id="IPR015421">
    <property type="entry name" value="PyrdxlP-dep_Trfase_major"/>
</dbReference>
<dbReference type="PANTHER" id="PTHR42699:SF1">
    <property type="entry name" value="CYSTATHIONINE GAMMA-SYNTHASE-RELATED"/>
    <property type="match status" value="1"/>
</dbReference>
<dbReference type="EMBL" id="LKEB01000052">
    <property type="protein sequence ID" value="ROW02052.1"/>
    <property type="molecule type" value="Genomic_DNA"/>
</dbReference>
<reference evidence="4 5" key="1">
    <citation type="submission" date="2015-09" db="EMBL/GenBank/DDBJ databases">
        <title>Host preference determinants of Valsa canker pathogens revealed by comparative genomics.</title>
        <authorList>
            <person name="Yin Z."/>
            <person name="Huang L."/>
        </authorList>
    </citation>
    <scope>NUCLEOTIDE SEQUENCE [LARGE SCALE GENOMIC DNA]</scope>
    <source>
        <strain evidence="4 5">SXYLt</strain>
    </source>
</reference>
<sequence>MPVKPITTEPGHSLPPDGPHTITLHYPGWANALRFRDGDMTILTQLRSVYPRFGPFGLVRQLSVAIGKRLGIPETNGVLVFTDPAVFTEHKEHSLSEHRKENKLSEGDLAFKVVDIHGIRLYLVIYHVEKTKGVIGLWQNAGIGISTRAAEELLRHVDGDDFRIVEWSGDISNVPPPTYLPESKAHELLRRRISDLLHRAPVEPEKVKVTPDDVYLYQSGMAAIYRLNTALTQRDPGTILALGAVFHSTWHLFEESLGGMKHFGQYTPEELEEYLDAHYRGGKTISYAFLEFPSNPILVSADLKQLRRIADKYSFPLVVDDTVGSFANVDVLPAADLIITSLTKSFSGYADLLAGSVVLNPLSKFYTPALKPAFTTAFHNEFFEGDAQKLLSNSDDYLTRTITLNRNAASLARYLSNHQATSSSASPIREVLYPLTSPTLPNYQSFLRRPTPDFTPGYGCLLSVDFWTLDAAKAFYDNLQVHCGPHLGAHRTLALPFNATTFGADPVQAAYHAAYGARGTQLRVSVGLEDEGELLEVFGEALRRAEEVYRTGEGVVEGEEEEARAGEVLGEAGAASGASEVEVTAVAEEVAANYEA</sequence>
<dbReference type="STRING" id="1230097.A0A423WF38"/>
<dbReference type="GO" id="GO:0030170">
    <property type="term" value="F:pyridoxal phosphate binding"/>
    <property type="evidence" value="ECO:0007669"/>
    <property type="project" value="InterPro"/>
</dbReference>
<comment type="similarity">
    <text evidence="3">Belongs to the trans-sulfuration enzymes family.</text>
</comment>
<name>A0A423WF38_9PEZI</name>
<evidence type="ECO:0000256" key="1">
    <source>
        <dbReference type="ARBA" id="ARBA00001933"/>
    </source>
</evidence>
<comment type="caution">
    <text evidence="4">The sequence shown here is derived from an EMBL/GenBank/DDBJ whole genome shotgun (WGS) entry which is preliminary data.</text>
</comment>
<evidence type="ECO:0000313" key="5">
    <source>
        <dbReference type="Proteomes" id="UP000285146"/>
    </source>
</evidence>
<dbReference type="Pfam" id="PF01053">
    <property type="entry name" value="Cys_Met_Meta_PP"/>
    <property type="match status" value="1"/>
</dbReference>
<keyword evidence="2 3" id="KW-0663">Pyridoxal phosphate</keyword>
<comment type="cofactor">
    <cofactor evidence="1 3">
        <name>pyridoxal 5'-phosphate</name>
        <dbReference type="ChEBI" id="CHEBI:597326"/>
    </cofactor>
</comment>
<dbReference type="InParanoid" id="A0A423WF38"/>
<dbReference type="Proteomes" id="UP000285146">
    <property type="component" value="Unassembled WGS sequence"/>
</dbReference>
<organism evidence="4 5">
    <name type="scientific">Cytospora leucostoma</name>
    <dbReference type="NCBI Taxonomy" id="1230097"/>
    <lineage>
        <taxon>Eukaryota</taxon>
        <taxon>Fungi</taxon>
        <taxon>Dikarya</taxon>
        <taxon>Ascomycota</taxon>
        <taxon>Pezizomycotina</taxon>
        <taxon>Sordariomycetes</taxon>
        <taxon>Sordariomycetidae</taxon>
        <taxon>Diaporthales</taxon>
        <taxon>Cytosporaceae</taxon>
        <taxon>Cytospora</taxon>
    </lineage>
</organism>
<dbReference type="InterPro" id="IPR051750">
    <property type="entry name" value="Trans-sulfuration_enzymes"/>
</dbReference>
<dbReference type="SUPFAM" id="SSF53383">
    <property type="entry name" value="PLP-dependent transferases"/>
    <property type="match status" value="1"/>
</dbReference>
<protein>
    <recommendedName>
        <fullName evidence="6">Cystathionine gamma-synthase</fullName>
    </recommendedName>
</protein>
<dbReference type="AlphaFoldDB" id="A0A423WF38"/>
<evidence type="ECO:0000256" key="3">
    <source>
        <dbReference type="RuleBase" id="RU362118"/>
    </source>
</evidence>
<evidence type="ECO:0000313" key="4">
    <source>
        <dbReference type="EMBL" id="ROW02052.1"/>
    </source>
</evidence>
<evidence type="ECO:0000256" key="2">
    <source>
        <dbReference type="ARBA" id="ARBA00022898"/>
    </source>
</evidence>
<dbReference type="InterPro" id="IPR015424">
    <property type="entry name" value="PyrdxlP-dep_Trfase"/>
</dbReference>
<dbReference type="InterPro" id="IPR000277">
    <property type="entry name" value="Cys/Met-Metab_PyrdxlP-dep_enz"/>
</dbReference>
<proteinExistence type="inferred from homology"/>
<dbReference type="Gene3D" id="3.40.640.10">
    <property type="entry name" value="Type I PLP-dependent aspartate aminotransferase-like (Major domain)"/>
    <property type="match status" value="1"/>
</dbReference>
<dbReference type="InterPro" id="IPR015422">
    <property type="entry name" value="PyrdxlP-dep_Trfase_small"/>
</dbReference>
<dbReference type="PANTHER" id="PTHR42699">
    <property type="match status" value="1"/>
</dbReference>
<gene>
    <name evidence="4" type="ORF">VPNG_07673</name>
</gene>
<keyword evidence="5" id="KW-1185">Reference proteome</keyword>
<evidence type="ECO:0008006" key="6">
    <source>
        <dbReference type="Google" id="ProtNLM"/>
    </source>
</evidence>
<dbReference type="GO" id="GO:0003962">
    <property type="term" value="F:cystathionine gamma-synthase activity"/>
    <property type="evidence" value="ECO:0007669"/>
    <property type="project" value="TreeGrafter"/>
</dbReference>